<dbReference type="PANTHER" id="PTHR13812:SF19">
    <property type="entry name" value="KETIMINE REDUCTASE MU-CRYSTALLIN"/>
    <property type="match status" value="1"/>
</dbReference>
<accession>A0A4R3M400</accession>
<dbReference type="OrthoDB" id="9809203at2"/>
<dbReference type="InterPro" id="IPR023401">
    <property type="entry name" value="ODC_N"/>
</dbReference>
<dbReference type="PIRSF" id="PIRSF001439">
    <property type="entry name" value="CryM"/>
    <property type="match status" value="1"/>
</dbReference>
<dbReference type="EMBL" id="SMAI01000003">
    <property type="protein sequence ID" value="TCT06057.1"/>
    <property type="molecule type" value="Genomic_DNA"/>
</dbReference>
<dbReference type="AlphaFoldDB" id="A0A4R3M400"/>
<dbReference type="GO" id="GO:0019752">
    <property type="term" value="P:carboxylic acid metabolic process"/>
    <property type="evidence" value="ECO:0007669"/>
    <property type="project" value="UniProtKB-ARBA"/>
</dbReference>
<organism evidence="2 3">
    <name type="scientific">Aquabacter spiritensis</name>
    <dbReference type="NCBI Taxonomy" id="933073"/>
    <lineage>
        <taxon>Bacteria</taxon>
        <taxon>Pseudomonadati</taxon>
        <taxon>Pseudomonadota</taxon>
        <taxon>Alphaproteobacteria</taxon>
        <taxon>Hyphomicrobiales</taxon>
        <taxon>Xanthobacteraceae</taxon>
        <taxon>Aquabacter</taxon>
    </lineage>
</organism>
<dbReference type="InterPro" id="IPR036291">
    <property type="entry name" value="NAD(P)-bd_dom_sf"/>
</dbReference>
<dbReference type="FunFam" id="3.40.50.720:FF:000311">
    <property type="entry name" value="Ornithine cyclodeaminase"/>
    <property type="match status" value="1"/>
</dbReference>
<comment type="caution">
    <text evidence="2">The sequence shown here is derived from an EMBL/GenBank/DDBJ whole genome shotgun (WGS) entry which is preliminary data.</text>
</comment>
<evidence type="ECO:0000313" key="3">
    <source>
        <dbReference type="Proteomes" id="UP000294664"/>
    </source>
</evidence>
<comment type="similarity">
    <text evidence="1">Belongs to the ornithine cyclodeaminase/mu-crystallin family.</text>
</comment>
<keyword evidence="3" id="KW-1185">Reference proteome</keyword>
<dbReference type="SUPFAM" id="SSF51735">
    <property type="entry name" value="NAD(P)-binding Rossmann-fold domains"/>
    <property type="match status" value="1"/>
</dbReference>
<name>A0A4R3M400_9HYPH</name>
<reference evidence="2 3" key="1">
    <citation type="submission" date="2019-03" db="EMBL/GenBank/DDBJ databases">
        <title>Genomic Encyclopedia of Type Strains, Phase IV (KMG-IV): sequencing the most valuable type-strain genomes for metagenomic binning, comparative biology and taxonomic classification.</title>
        <authorList>
            <person name="Goeker M."/>
        </authorList>
    </citation>
    <scope>NUCLEOTIDE SEQUENCE [LARGE SCALE GENOMIC DNA]</scope>
    <source>
        <strain evidence="2 3">DSM 9035</strain>
    </source>
</reference>
<dbReference type="RefSeq" id="WP_132030582.1">
    <property type="nucleotide sequence ID" value="NZ_SMAI01000003.1"/>
</dbReference>
<gene>
    <name evidence="2" type="ORF">EDC64_103161</name>
</gene>
<dbReference type="PANTHER" id="PTHR13812">
    <property type="entry name" value="KETIMINE REDUCTASE MU-CRYSTALLIN"/>
    <property type="match status" value="1"/>
</dbReference>
<dbReference type="Gene3D" id="3.30.1780.10">
    <property type="entry name" value="ornithine cyclodeaminase, domain 1"/>
    <property type="match status" value="1"/>
</dbReference>
<dbReference type="Proteomes" id="UP000294664">
    <property type="component" value="Unassembled WGS sequence"/>
</dbReference>
<evidence type="ECO:0000313" key="2">
    <source>
        <dbReference type="EMBL" id="TCT06057.1"/>
    </source>
</evidence>
<dbReference type="InterPro" id="IPR003462">
    <property type="entry name" value="ODC_Mu_crystall"/>
</dbReference>
<evidence type="ECO:0000256" key="1">
    <source>
        <dbReference type="ARBA" id="ARBA00008903"/>
    </source>
</evidence>
<dbReference type="GO" id="GO:0005737">
    <property type="term" value="C:cytoplasm"/>
    <property type="evidence" value="ECO:0007669"/>
    <property type="project" value="TreeGrafter"/>
</dbReference>
<protein>
    <submittedName>
        <fullName evidence="2">Ornithine cyclodeaminase</fullName>
    </submittedName>
</protein>
<dbReference type="GO" id="GO:0016491">
    <property type="term" value="F:oxidoreductase activity"/>
    <property type="evidence" value="ECO:0007669"/>
    <property type="project" value="UniProtKB-ARBA"/>
</dbReference>
<sequence length="314" mass="32061">MTRLYTAAEVEAALDYPRLVAALRAAFAEDGEPMPVRQSLAVGTEEAPGHLLVMPAWRRGSAIGVKLATVFPNNAARGLGAVASLYVLLDGTTGVPRAILPGDELTNRRTGAASALAASFLARAESATLLVVGTGQVAFHAAQAHCAVRPITRILVHGRAADKAEAFAARLRAPGIDALFAPDLAAASGEADIITCGTTATAPLIRGAQVRPGTHVDLVGAFTPAMRESDDALIAASAVYVDTRAGALAEAGDLLQPIAAGAWSADRLRGDLGDLCAGRVQGRTSADAITVFKSVGAALEDITAAMLVVETVPA</sequence>
<dbReference type="Pfam" id="PF02423">
    <property type="entry name" value="OCD_Mu_crystall"/>
    <property type="match status" value="1"/>
</dbReference>
<dbReference type="NCBIfam" id="NF004793">
    <property type="entry name" value="PRK06141.1"/>
    <property type="match status" value="1"/>
</dbReference>
<dbReference type="Gene3D" id="3.40.50.720">
    <property type="entry name" value="NAD(P)-binding Rossmann-like Domain"/>
    <property type="match status" value="1"/>
</dbReference>
<proteinExistence type="inferred from homology"/>